<name>A0ABN8EF58_9VIBR</name>
<keyword evidence="2" id="KW-1185">Reference proteome</keyword>
<gene>
    <name evidence="1" type="ORF">VMF7928_04507</name>
</gene>
<dbReference type="RefSeq" id="WP_237364200.1">
    <property type="nucleotide sequence ID" value="NZ_CAKLDM010000005.1"/>
</dbReference>
<comment type="caution">
    <text evidence="1">The sequence shown here is derived from an EMBL/GenBank/DDBJ whole genome shotgun (WGS) entry which is preliminary data.</text>
</comment>
<proteinExistence type="predicted"/>
<protein>
    <submittedName>
        <fullName evidence="1">Uncharacterized protein</fullName>
    </submittedName>
</protein>
<evidence type="ECO:0000313" key="2">
    <source>
        <dbReference type="Proteomes" id="UP000838748"/>
    </source>
</evidence>
<dbReference type="Proteomes" id="UP000838748">
    <property type="component" value="Unassembled WGS sequence"/>
</dbReference>
<dbReference type="EMBL" id="CAKLDM010000005">
    <property type="protein sequence ID" value="CAH0543293.1"/>
    <property type="molecule type" value="Genomic_DNA"/>
</dbReference>
<organism evidence="1 2">
    <name type="scientific">Vibrio marisflavi CECT 7928</name>
    <dbReference type="NCBI Taxonomy" id="634439"/>
    <lineage>
        <taxon>Bacteria</taxon>
        <taxon>Pseudomonadati</taxon>
        <taxon>Pseudomonadota</taxon>
        <taxon>Gammaproteobacteria</taxon>
        <taxon>Vibrionales</taxon>
        <taxon>Vibrionaceae</taxon>
        <taxon>Vibrio</taxon>
    </lineage>
</organism>
<reference evidence="1" key="1">
    <citation type="submission" date="2021-11" db="EMBL/GenBank/DDBJ databases">
        <authorList>
            <person name="Rodrigo-Torres L."/>
            <person name="Arahal R. D."/>
            <person name="Lucena T."/>
        </authorList>
    </citation>
    <scope>NUCLEOTIDE SEQUENCE</scope>
    <source>
        <strain evidence="1">CECT 7928</strain>
    </source>
</reference>
<evidence type="ECO:0000313" key="1">
    <source>
        <dbReference type="EMBL" id="CAH0543293.1"/>
    </source>
</evidence>
<sequence length="64" mass="7384">MTDQTGREAFSAYCREQLGLDVKEVANIAEVPRRTFYDWWESRNKAVRLIVAGIKHAQQTENVS</sequence>
<accession>A0ABN8EF58</accession>